<dbReference type="AlphaFoldDB" id="A0A174PZG3"/>
<gene>
    <name evidence="1" type="ORF">ERS852510_02044</name>
</gene>
<sequence length="99" mass="11808">MMTVQVRIKITHHLDYCLSSITTEWDMEVKTVGILSVLLFQHLKSWRNYYHRKVRIEKQGCTTTTGYSLVQDKLTIQWQFPIQEIFIITHIPATFRHTN</sequence>
<evidence type="ECO:0000313" key="2">
    <source>
        <dbReference type="Proteomes" id="UP000095766"/>
    </source>
</evidence>
<dbReference type="EMBL" id="CZAO01000009">
    <property type="protein sequence ID" value="CUP66422.1"/>
    <property type="molecule type" value="Genomic_DNA"/>
</dbReference>
<reference evidence="1 2" key="1">
    <citation type="submission" date="2015-09" db="EMBL/GenBank/DDBJ databases">
        <authorList>
            <consortium name="Pathogen Informatics"/>
        </authorList>
    </citation>
    <scope>NUCLEOTIDE SEQUENCE [LARGE SCALE GENOMIC DNA]</scope>
    <source>
        <strain evidence="1 2">2789STDY5834898</strain>
    </source>
</reference>
<protein>
    <submittedName>
        <fullName evidence="1">Uncharacterized protein</fullName>
    </submittedName>
</protein>
<dbReference type="Proteomes" id="UP000095766">
    <property type="component" value="Unassembled WGS sequence"/>
</dbReference>
<accession>A0A174PZG3</accession>
<proteinExistence type="predicted"/>
<name>A0A174PZG3_BACUN</name>
<organism evidence="1 2">
    <name type="scientific">Bacteroides uniformis</name>
    <dbReference type="NCBI Taxonomy" id="820"/>
    <lineage>
        <taxon>Bacteria</taxon>
        <taxon>Pseudomonadati</taxon>
        <taxon>Bacteroidota</taxon>
        <taxon>Bacteroidia</taxon>
        <taxon>Bacteroidales</taxon>
        <taxon>Bacteroidaceae</taxon>
        <taxon>Bacteroides</taxon>
    </lineage>
</organism>
<evidence type="ECO:0000313" key="1">
    <source>
        <dbReference type="EMBL" id="CUP66422.1"/>
    </source>
</evidence>